<feature type="transmembrane region" description="Helical" evidence="6">
    <location>
        <begin position="218"/>
        <end position="243"/>
    </location>
</feature>
<dbReference type="AlphaFoldDB" id="A0A1S6YD79"/>
<dbReference type="EMBL" id="KX986711">
    <property type="protein sequence ID" value="AQX43128.1"/>
    <property type="molecule type" value="mRNA"/>
</dbReference>
<feature type="transmembrane region" description="Helical" evidence="6">
    <location>
        <begin position="420"/>
        <end position="440"/>
    </location>
</feature>
<feature type="transmembrane region" description="Helical" evidence="6">
    <location>
        <begin position="338"/>
        <end position="359"/>
    </location>
</feature>
<protein>
    <submittedName>
        <fullName evidence="7">NPF family transporter</fullName>
    </submittedName>
</protein>
<feature type="transmembrane region" description="Helical" evidence="6">
    <location>
        <begin position="460"/>
        <end position="490"/>
    </location>
</feature>
<dbReference type="CDD" id="cd17414">
    <property type="entry name" value="MFS_NPF4"/>
    <property type="match status" value="1"/>
</dbReference>
<feature type="transmembrane region" description="Helical" evidence="6">
    <location>
        <begin position="550"/>
        <end position="572"/>
    </location>
</feature>
<comment type="subcellular location">
    <subcellularLocation>
        <location evidence="1">Membrane</location>
        <topology evidence="1">Multi-pass membrane protein</topology>
    </subcellularLocation>
</comment>
<organism evidence="7">
    <name type="scientific">Pinus pinaster</name>
    <name type="common">Maritime pine</name>
    <dbReference type="NCBI Taxonomy" id="71647"/>
    <lineage>
        <taxon>Eukaryota</taxon>
        <taxon>Viridiplantae</taxon>
        <taxon>Streptophyta</taxon>
        <taxon>Embryophyta</taxon>
        <taxon>Tracheophyta</taxon>
        <taxon>Spermatophyta</taxon>
        <taxon>Pinopsida</taxon>
        <taxon>Pinidae</taxon>
        <taxon>Conifers I</taxon>
        <taxon>Pinales</taxon>
        <taxon>Pinaceae</taxon>
        <taxon>Pinus</taxon>
        <taxon>Pinus subgen. Pinus</taxon>
    </lineage>
</organism>
<reference evidence="7" key="1">
    <citation type="submission" date="2016-10" db="EMBL/GenBank/DDBJ databases">
        <title>Molecular fundamentals of nitrogen uptake and transport in trees.</title>
        <authorList>
            <person name="Castro-Rodriguez V."/>
            <person name="Canas R.A."/>
            <person name="de la Torre F."/>
            <person name="Pascual B."/>
            <person name="Avila C."/>
            <person name="Canovas F.M."/>
        </authorList>
    </citation>
    <scope>NUCLEOTIDE SEQUENCE</scope>
</reference>
<proteinExistence type="evidence at transcript level"/>
<dbReference type="PANTHER" id="PTHR11654">
    <property type="entry name" value="OLIGOPEPTIDE TRANSPORTER-RELATED"/>
    <property type="match status" value="1"/>
</dbReference>
<dbReference type="InterPro" id="IPR000109">
    <property type="entry name" value="POT_fam"/>
</dbReference>
<evidence type="ECO:0000256" key="1">
    <source>
        <dbReference type="ARBA" id="ARBA00004141"/>
    </source>
</evidence>
<evidence type="ECO:0000256" key="3">
    <source>
        <dbReference type="ARBA" id="ARBA00022692"/>
    </source>
</evidence>
<evidence type="ECO:0000256" key="6">
    <source>
        <dbReference type="SAM" id="Phobius"/>
    </source>
</evidence>
<dbReference type="GO" id="GO:0022857">
    <property type="term" value="F:transmembrane transporter activity"/>
    <property type="evidence" value="ECO:0007669"/>
    <property type="project" value="InterPro"/>
</dbReference>
<dbReference type="InterPro" id="IPR036259">
    <property type="entry name" value="MFS_trans_sf"/>
</dbReference>
<accession>A0A1S6YD79</accession>
<dbReference type="GO" id="GO:0016020">
    <property type="term" value="C:membrane"/>
    <property type="evidence" value="ECO:0007669"/>
    <property type="project" value="UniProtKB-SubCell"/>
</dbReference>
<keyword evidence="3 6" id="KW-0812">Transmembrane</keyword>
<name>A0A1S6YD79_PINPS</name>
<evidence type="ECO:0000256" key="2">
    <source>
        <dbReference type="ARBA" id="ARBA00005982"/>
    </source>
</evidence>
<gene>
    <name evidence="7" type="primary">NPF4.2</name>
</gene>
<dbReference type="Pfam" id="PF00854">
    <property type="entry name" value="PTR2"/>
    <property type="match status" value="1"/>
</dbReference>
<dbReference type="SUPFAM" id="SSF103473">
    <property type="entry name" value="MFS general substrate transporter"/>
    <property type="match status" value="1"/>
</dbReference>
<evidence type="ECO:0000256" key="5">
    <source>
        <dbReference type="ARBA" id="ARBA00023136"/>
    </source>
</evidence>
<feature type="transmembrane region" description="Helical" evidence="6">
    <location>
        <begin position="150"/>
        <end position="170"/>
    </location>
</feature>
<dbReference type="Gene3D" id="1.20.1250.20">
    <property type="entry name" value="MFS general substrate transporter like domains"/>
    <property type="match status" value="1"/>
</dbReference>
<keyword evidence="4 6" id="KW-1133">Transmembrane helix</keyword>
<feature type="transmembrane region" description="Helical" evidence="6">
    <location>
        <begin position="511"/>
        <end position="530"/>
    </location>
</feature>
<evidence type="ECO:0000256" key="4">
    <source>
        <dbReference type="ARBA" id="ARBA00022989"/>
    </source>
</evidence>
<evidence type="ECO:0000313" key="7">
    <source>
        <dbReference type="EMBL" id="AQX43128.1"/>
    </source>
</evidence>
<keyword evidence="5 6" id="KW-0472">Membrane</keyword>
<feature type="transmembrane region" description="Helical" evidence="6">
    <location>
        <begin position="69"/>
        <end position="90"/>
    </location>
</feature>
<feature type="transmembrane region" description="Helical" evidence="6">
    <location>
        <begin position="97"/>
        <end position="117"/>
    </location>
</feature>
<feature type="transmembrane region" description="Helical" evidence="6">
    <location>
        <begin position="379"/>
        <end position="399"/>
    </location>
</feature>
<feature type="transmembrane region" description="Helical" evidence="6">
    <location>
        <begin position="28"/>
        <end position="49"/>
    </location>
</feature>
<feature type="transmembrane region" description="Helical" evidence="6">
    <location>
        <begin position="190"/>
        <end position="212"/>
    </location>
</feature>
<comment type="similarity">
    <text evidence="2">Belongs to the major facilitator superfamily. Proton-dependent oligopeptide transporter (POT/PTR) (TC 2.A.17) family.</text>
</comment>
<sequence length="580" mass="64607">MEIEGAEVRKLEGYLDWRKRPVDKSRQGGLFAAVFVLVAEVFENLAFLANASNLVTYFYQYMHFPLAKSANTVTNFMGTSFLLPLLGGYLSDAFMPTFVTVIAFAGIEFVGMVLLTIQAHYPSLKPEACDMKELQAGVCEQAHGSKAGMLYMGLYLVALGVGGLKGSLPVHGAEQFDENETKERWLRSNFFNWFLFSMCVGSLLAVTFVVWVQDNKGWQWGFGISTVSVLLILFAFVGGTTVYRNKIPQGSPLTRIAQVFVAAMYKRRIAMSQLHGNGMDDVRERERSAMETADPLLQTSQFRFLDKASIPDPSCSSATGEESPWRLCSVTQVEEVKIMLRVVPIFASTIMMNCCLAQLQTFSVEQATTMDTTIKNFKVPAASLPSIPVICMIILIPIYDQAFVPIARRITGKETGISHLQRVGVGLLLSILSMAVAALVETKRKNIARNHGLLDSAQPLPITFLWVGLQYLFLGLADMFTLAGLMEFFYTEAPSGMRSLATALSWASISMGYYLSSVLVSIVNSITSRIGHGVGWLAGNNLNRNYLDRFYWLLCVLSALNFIHYLMWSIWFRNKNQMIK</sequence>